<keyword evidence="4" id="KW-0804">Transcription</keyword>
<dbReference type="InterPro" id="IPR050815">
    <property type="entry name" value="TF_fung"/>
</dbReference>
<dbReference type="InParanoid" id="W3XHN1"/>
<evidence type="ECO:0000256" key="2">
    <source>
        <dbReference type="ARBA" id="ARBA00022723"/>
    </source>
</evidence>
<evidence type="ECO:0000256" key="3">
    <source>
        <dbReference type="ARBA" id="ARBA00023015"/>
    </source>
</evidence>
<dbReference type="KEGG" id="pfy:PFICI_03560"/>
<keyword evidence="2" id="KW-0479">Metal-binding</keyword>
<evidence type="ECO:0000313" key="8">
    <source>
        <dbReference type="Proteomes" id="UP000030651"/>
    </source>
</evidence>
<keyword evidence="5" id="KW-0539">Nucleus</keyword>
<feature type="compositionally biased region" description="Polar residues" evidence="6">
    <location>
        <begin position="357"/>
        <end position="376"/>
    </location>
</feature>
<dbReference type="eggNOG" id="ENOG502RMAJ">
    <property type="taxonomic scope" value="Eukaryota"/>
</dbReference>
<feature type="compositionally biased region" description="Basic and acidic residues" evidence="6">
    <location>
        <begin position="399"/>
        <end position="416"/>
    </location>
</feature>
<accession>W3XHN1</accession>
<dbReference type="GO" id="GO:0046872">
    <property type="term" value="F:metal ion binding"/>
    <property type="evidence" value="ECO:0007669"/>
    <property type="project" value="UniProtKB-KW"/>
</dbReference>
<organism evidence="7 8">
    <name type="scientific">Pestalotiopsis fici (strain W106-1 / CGMCC3.15140)</name>
    <dbReference type="NCBI Taxonomy" id="1229662"/>
    <lineage>
        <taxon>Eukaryota</taxon>
        <taxon>Fungi</taxon>
        <taxon>Dikarya</taxon>
        <taxon>Ascomycota</taxon>
        <taxon>Pezizomycotina</taxon>
        <taxon>Sordariomycetes</taxon>
        <taxon>Xylariomycetidae</taxon>
        <taxon>Amphisphaeriales</taxon>
        <taxon>Sporocadaceae</taxon>
        <taxon>Pestalotiopsis</taxon>
    </lineage>
</organism>
<evidence type="ECO:0000256" key="4">
    <source>
        <dbReference type="ARBA" id="ARBA00023163"/>
    </source>
</evidence>
<dbReference type="Proteomes" id="UP000030651">
    <property type="component" value="Unassembled WGS sequence"/>
</dbReference>
<evidence type="ECO:0000256" key="1">
    <source>
        <dbReference type="ARBA" id="ARBA00004123"/>
    </source>
</evidence>
<name>W3XHN1_PESFW</name>
<dbReference type="EMBL" id="KI912110">
    <property type="protein sequence ID" value="ETS85535.1"/>
    <property type="molecule type" value="Genomic_DNA"/>
</dbReference>
<dbReference type="PANTHER" id="PTHR47338">
    <property type="entry name" value="ZN(II)2CYS6 TRANSCRIPTION FACTOR (EUROFUNG)-RELATED"/>
    <property type="match status" value="1"/>
</dbReference>
<dbReference type="AlphaFoldDB" id="W3XHN1"/>
<dbReference type="GeneID" id="19268573"/>
<evidence type="ECO:0000256" key="5">
    <source>
        <dbReference type="ARBA" id="ARBA00023242"/>
    </source>
</evidence>
<dbReference type="OrthoDB" id="309640at2759"/>
<feature type="region of interest" description="Disordered" evidence="6">
    <location>
        <begin position="355"/>
        <end position="376"/>
    </location>
</feature>
<proteinExistence type="predicted"/>
<comment type="subcellular location">
    <subcellularLocation>
        <location evidence="1">Nucleus</location>
    </subcellularLocation>
</comment>
<keyword evidence="8" id="KW-1185">Reference proteome</keyword>
<keyword evidence="3" id="KW-0805">Transcription regulation</keyword>
<protein>
    <recommendedName>
        <fullName evidence="9">Transcription factor domain-containing protein</fullName>
    </recommendedName>
</protein>
<reference evidence="8" key="1">
    <citation type="journal article" date="2015" name="BMC Genomics">
        <title>Genomic and transcriptomic analysis of the endophytic fungus Pestalotiopsis fici reveals its lifestyle and high potential for synthesis of natural products.</title>
        <authorList>
            <person name="Wang X."/>
            <person name="Zhang X."/>
            <person name="Liu L."/>
            <person name="Xiang M."/>
            <person name="Wang W."/>
            <person name="Sun X."/>
            <person name="Che Y."/>
            <person name="Guo L."/>
            <person name="Liu G."/>
            <person name="Guo L."/>
            <person name="Wang C."/>
            <person name="Yin W.B."/>
            <person name="Stadler M."/>
            <person name="Zhang X."/>
            <person name="Liu X."/>
        </authorList>
    </citation>
    <scope>NUCLEOTIDE SEQUENCE [LARGE SCALE GENOMIC DNA]</scope>
    <source>
        <strain evidence="8">W106-1 / CGMCC3.15140</strain>
    </source>
</reference>
<gene>
    <name evidence="7" type="ORF">PFICI_03560</name>
</gene>
<dbReference type="PANTHER" id="PTHR47338:SF16">
    <property type="entry name" value="TRANSCRIPTION FACTOR, PUTATIVE (AFU_ORTHOLOGUE AFUA_2G09360)-RELATED"/>
    <property type="match status" value="1"/>
</dbReference>
<dbReference type="GO" id="GO:0000981">
    <property type="term" value="F:DNA-binding transcription factor activity, RNA polymerase II-specific"/>
    <property type="evidence" value="ECO:0007669"/>
    <property type="project" value="InterPro"/>
</dbReference>
<evidence type="ECO:0008006" key="9">
    <source>
        <dbReference type="Google" id="ProtNLM"/>
    </source>
</evidence>
<dbReference type="GO" id="GO:0005634">
    <property type="term" value="C:nucleus"/>
    <property type="evidence" value="ECO:0007669"/>
    <property type="project" value="UniProtKB-SubCell"/>
</dbReference>
<dbReference type="HOGENOM" id="CLU_536479_0_0_1"/>
<evidence type="ECO:0000313" key="7">
    <source>
        <dbReference type="EMBL" id="ETS85535.1"/>
    </source>
</evidence>
<dbReference type="CDD" id="cd12148">
    <property type="entry name" value="fungal_TF_MHR"/>
    <property type="match status" value="1"/>
</dbReference>
<evidence type="ECO:0000256" key="6">
    <source>
        <dbReference type="SAM" id="MobiDB-lite"/>
    </source>
</evidence>
<dbReference type="RefSeq" id="XP_007830332.1">
    <property type="nucleotide sequence ID" value="XM_007832141.1"/>
</dbReference>
<feature type="region of interest" description="Disordered" evidence="6">
    <location>
        <begin position="399"/>
        <end position="429"/>
    </location>
</feature>
<sequence length="508" mass="57276">MDQPTLDSIQACQVLAIYWFAYSDHRRNNTFSAIAYRAIRTMATDLEEHNPADLEQSPEQVILDENIRQCFWTSWMANCVDMDHYVVGSSIDPVVLALPLPISEDAYRDGKPEYQGNLGQFVDDRGARATSGCSSAGSLKAELMKMVLSWVRVCDHVATRKRVPMSETISSLFALDHTLRRWNESLPETLKYNTRNLYEQLVAKQEIFFSTIHTSYNQSRLVLHSTLVPGFGGRAAPEELPLEFVEGYARVALDSVQNLSAVARDLQAIEWDPATLAPFMGYCMYASTAIHVNILRRTSHAASTTKSNIYAALRFLQDMKPHWRYMERFWDCIGVTDKTDNKDRSIESFLEEIGPSGTDTRIAGSQTQIPGTTGASKSIEFPKSLLPYSPRMLKSFVEEHSESKVKHRDQDDKAAKEQMPPLASSTTQDVQNDISAEVHLNFSKKDATDSEMLPLDLESFEEMDLSIFDCASLPNTDLNAIDNNWHSTGSVETPEMPFDQLMESFFPT</sequence>